<accession>A0ABX4D003</accession>
<sequence>MTKVIFKIAATVLFFIIGKLSAQTTNIGEMSILPGTELATVADFDNKPTGDFINDGQFTIYSSYNNDGLVTFNPKETSGLTYFKGSAGAQVISGSELSEFNNVRFENRMVQPAFLLSTEISIHGVSDFYKGVVSNKDSGGIVIFEANAVHKNTNDDSYVDGYVDYIGKNEFQFPIGDGGYFRPSAFSQNSISKDFFKSKYVFENSNELRPRMQKEELITLINPNEYWKVESNQAVIDLALTLKWSNNTTPNELTREDSGYTLAIVNWDEAQAKWVHYTSAVDNQNETVTAAINKTGIFTLGKVKTTVATTDVIVYNAISPNGDGKNDYFNIEGLENFPDNSVQIFNRYGVKVFETTNYGANGNWFRGISEGRVTTAKNEGLPTGTYFYVLKYKTNNGDYKDKAGYLYINNN</sequence>
<keyword evidence="3" id="KW-1185">Reference proteome</keyword>
<keyword evidence="1" id="KW-0732">Signal</keyword>
<dbReference type="Proteomes" id="UP000198381">
    <property type="component" value="Unassembled WGS sequence"/>
</dbReference>
<proteinExistence type="predicted"/>
<comment type="caution">
    <text evidence="2">The sequence shown here is derived from an EMBL/GenBank/DDBJ whole genome shotgun (WGS) entry which is preliminary data.</text>
</comment>
<protein>
    <recommendedName>
        <fullName evidence="4">Gliding motility-associated C-terminal domain-containing protein</fullName>
    </recommendedName>
</protein>
<dbReference type="InterPro" id="IPR026341">
    <property type="entry name" value="T9SS_type_B"/>
</dbReference>
<evidence type="ECO:0000313" key="3">
    <source>
        <dbReference type="Proteomes" id="UP000198381"/>
    </source>
</evidence>
<evidence type="ECO:0000313" key="2">
    <source>
        <dbReference type="EMBL" id="OXB11795.1"/>
    </source>
</evidence>
<dbReference type="EMBL" id="MUHD01000001">
    <property type="protein sequence ID" value="OXB11795.1"/>
    <property type="molecule type" value="Genomic_DNA"/>
</dbReference>
<dbReference type="Pfam" id="PF13585">
    <property type="entry name" value="CHU_C"/>
    <property type="match status" value="1"/>
</dbReference>
<name>A0ABX4D003_9FLAO</name>
<evidence type="ECO:0000256" key="1">
    <source>
        <dbReference type="SAM" id="SignalP"/>
    </source>
</evidence>
<dbReference type="RefSeq" id="WP_089056108.1">
    <property type="nucleotide sequence ID" value="NZ_MUHD01000001.1"/>
</dbReference>
<gene>
    <name evidence="2" type="ORF">B0A81_00100</name>
</gene>
<feature type="signal peptide" evidence="1">
    <location>
        <begin position="1"/>
        <end position="22"/>
    </location>
</feature>
<evidence type="ECO:0008006" key="4">
    <source>
        <dbReference type="Google" id="ProtNLM"/>
    </source>
</evidence>
<organism evidence="2 3">
    <name type="scientific">Flavobacterium plurextorum</name>
    <dbReference type="NCBI Taxonomy" id="1114867"/>
    <lineage>
        <taxon>Bacteria</taxon>
        <taxon>Pseudomonadati</taxon>
        <taxon>Bacteroidota</taxon>
        <taxon>Flavobacteriia</taxon>
        <taxon>Flavobacteriales</taxon>
        <taxon>Flavobacteriaceae</taxon>
        <taxon>Flavobacterium</taxon>
    </lineage>
</organism>
<reference evidence="2 3" key="1">
    <citation type="submission" date="2016-11" db="EMBL/GenBank/DDBJ databases">
        <title>Whole genomes of Flavobacteriaceae.</title>
        <authorList>
            <person name="Stine C."/>
            <person name="Li C."/>
            <person name="Tadesse D."/>
        </authorList>
    </citation>
    <scope>NUCLEOTIDE SEQUENCE [LARGE SCALE GENOMIC DNA]</scope>
    <source>
        <strain evidence="2 3">CCUG 60112</strain>
    </source>
</reference>
<dbReference type="NCBIfam" id="TIGR04131">
    <property type="entry name" value="Bac_Flav_CTERM"/>
    <property type="match status" value="1"/>
</dbReference>
<feature type="chain" id="PRO_5046561906" description="Gliding motility-associated C-terminal domain-containing protein" evidence="1">
    <location>
        <begin position="23"/>
        <end position="411"/>
    </location>
</feature>